<dbReference type="InterPro" id="IPR036890">
    <property type="entry name" value="HATPase_C_sf"/>
</dbReference>
<name>A0A6N6VR04_9BACT</name>
<evidence type="ECO:0000259" key="14">
    <source>
        <dbReference type="PROSITE" id="PS50851"/>
    </source>
</evidence>
<dbReference type="InterPro" id="IPR004105">
    <property type="entry name" value="CheA-like_dim"/>
</dbReference>
<dbReference type="Pfam" id="PF02895">
    <property type="entry name" value="H-kinase_dim"/>
    <property type="match status" value="1"/>
</dbReference>
<dbReference type="Gene3D" id="2.30.30.40">
    <property type="entry name" value="SH3 Domains"/>
    <property type="match status" value="1"/>
</dbReference>
<dbReference type="Proteomes" id="UP000437748">
    <property type="component" value="Unassembled WGS sequence"/>
</dbReference>
<feature type="modified residue" description="Phosphohistidine" evidence="12">
    <location>
        <position position="48"/>
    </location>
</feature>
<dbReference type="FunFam" id="3.30.565.10:FF:000016">
    <property type="entry name" value="Chemotaxis protein CheA, putative"/>
    <property type="match status" value="1"/>
</dbReference>
<dbReference type="InterPro" id="IPR036097">
    <property type="entry name" value="HisK_dim/P_sf"/>
</dbReference>
<dbReference type="SMART" id="SM00073">
    <property type="entry name" value="HPT"/>
    <property type="match status" value="1"/>
</dbReference>
<gene>
    <name evidence="16" type="ORF">GCL60_11740</name>
</gene>
<evidence type="ECO:0000256" key="10">
    <source>
        <dbReference type="ARBA" id="ARBA00023012"/>
    </source>
</evidence>
<dbReference type="InterPro" id="IPR036061">
    <property type="entry name" value="CheW-like_dom_sf"/>
</dbReference>
<evidence type="ECO:0000256" key="7">
    <source>
        <dbReference type="ARBA" id="ARBA00022741"/>
    </source>
</evidence>
<comment type="function">
    <text evidence="11">Involved in the transmission of sensory signals from the chemoreceptors to the flagellar motors. CheA is autophosphorylated; it can transfer its phosphate group to either CheB or CheY.</text>
</comment>
<evidence type="ECO:0000256" key="1">
    <source>
        <dbReference type="ARBA" id="ARBA00000085"/>
    </source>
</evidence>
<sequence length="585" mass="66217">MDDDFELELQKTFFQEASINIEESEEVYLQFSDNTPIDLLARSFRLAHNLKGSAKAVGFSEIAEILHTLETLLLKLKKKEIEVNNSIINVLLMTNDKLKEIIEQYKNDLNFKPNQKEIIEEITKVLQESQKNSPNDNTDNKVTLEDNKETPQEEVVFFKKEKKEDNKVNHDVKIQKNKIKKEMSEEIIRIPLNKIEKLQNYIGEIVIIQSMFEEQIKNSTNQNLKNHFRLLNKTTKEVQDIVMNLRLVPIKPAFQKLARTARDTSVMLNKEIILNFLGENTEIDKFILDEISDPLMHMVRNAIDHGLESNEERLQKNKNKEGTVTVKASHESGNLILCVQDDGKGLNPKTLYEIATKKGVIKGNETLSDEECYHLIFAPGFSTKAETTEISGRGVGMDVVKTNIEMLSGKIEIFTEIDKGTTFKIKIPLSVGILDAFITEIANEKFIIPVNQVIECLSLNKSNINHLTGMESVIILRSEEIPIVDLSMGLQNKYNDKNKINEKVIIIVQSNGKKIGVIVDKIISIQSVVTKTIGEEMRCEKGIVGSVILGDGKVVPILEVSELITGNMFQQNVQRNKSILSSKAG</sequence>
<keyword evidence="4" id="KW-0145">Chemotaxis</keyword>
<keyword evidence="5 12" id="KW-0597">Phosphoprotein</keyword>
<dbReference type="SUPFAM" id="SSF47384">
    <property type="entry name" value="Homodimeric domain of signal transducing histidine kinase"/>
    <property type="match status" value="1"/>
</dbReference>
<keyword evidence="9" id="KW-0067">ATP-binding</keyword>
<dbReference type="PANTHER" id="PTHR43395">
    <property type="entry name" value="SENSOR HISTIDINE KINASE CHEA"/>
    <property type="match status" value="1"/>
</dbReference>
<dbReference type="InterPro" id="IPR005467">
    <property type="entry name" value="His_kinase_dom"/>
</dbReference>
<evidence type="ECO:0000256" key="11">
    <source>
        <dbReference type="ARBA" id="ARBA00035100"/>
    </source>
</evidence>
<evidence type="ECO:0000256" key="8">
    <source>
        <dbReference type="ARBA" id="ARBA00022777"/>
    </source>
</evidence>
<dbReference type="EC" id="2.7.13.3" evidence="2"/>
<dbReference type="GO" id="GO:0000155">
    <property type="term" value="F:phosphorelay sensor kinase activity"/>
    <property type="evidence" value="ECO:0007669"/>
    <property type="project" value="InterPro"/>
</dbReference>
<dbReference type="InterPro" id="IPR002545">
    <property type="entry name" value="CheW-lke_dom"/>
</dbReference>
<comment type="caution">
    <text evidence="16">The sequence shown here is derived from an EMBL/GenBank/DDBJ whole genome shotgun (WGS) entry which is preliminary data.</text>
</comment>
<evidence type="ECO:0000256" key="5">
    <source>
        <dbReference type="ARBA" id="ARBA00022553"/>
    </source>
</evidence>
<protein>
    <recommendedName>
        <fullName evidence="3">Chemotaxis protein CheA</fullName>
        <ecNumber evidence="2">2.7.13.3</ecNumber>
    </recommendedName>
</protein>
<dbReference type="SUPFAM" id="SSF47226">
    <property type="entry name" value="Histidine-containing phosphotransfer domain, HPT domain"/>
    <property type="match status" value="1"/>
</dbReference>
<dbReference type="Pfam" id="PF01584">
    <property type="entry name" value="CheW"/>
    <property type="match status" value="1"/>
</dbReference>
<keyword evidence="17" id="KW-1185">Reference proteome</keyword>
<accession>A0A6N6VR04</accession>
<dbReference type="Pfam" id="PF02518">
    <property type="entry name" value="HATPase_c"/>
    <property type="match status" value="1"/>
</dbReference>
<evidence type="ECO:0000256" key="9">
    <source>
        <dbReference type="ARBA" id="ARBA00022840"/>
    </source>
</evidence>
<dbReference type="PROSITE" id="PS50109">
    <property type="entry name" value="HIS_KIN"/>
    <property type="match status" value="1"/>
</dbReference>
<dbReference type="RefSeq" id="WP_153420917.1">
    <property type="nucleotide sequence ID" value="NZ_WFLM01000004.1"/>
</dbReference>
<dbReference type="GO" id="GO:0006935">
    <property type="term" value="P:chemotaxis"/>
    <property type="evidence" value="ECO:0007669"/>
    <property type="project" value="UniProtKB-KW"/>
</dbReference>
<evidence type="ECO:0000313" key="16">
    <source>
        <dbReference type="EMBL" id="KAB8037840.1"/>
    </source>
</evidence>
<evidence type="ECO:0000259" key="15">
    <source>
        <dbReference type="PROSITE" id="PS50894"/>
    </source>
</evidence>
<evidence type="ECO:0000313" key="17">
    <source>
        <dbReference type="Proteomes" id="UP000437748"/>
    </source>
</evidence>
<reference evidence="16 17" key="1">
    <citation type="submission" date="2019-10" db="EMBL/GenBank/DDBJ databases">
        <title>New species of Slilvanegrellaceae.</title>
        <authorList>
            <person name="Pitt A."/>
            <person name="Hahn M.W."/>
        </authorList>
    </citation>
    <scope>NUCLEOTIDE SEQUENCE [LARGE SCALE GENOMIC DNA]</scope>
    <source>
        <strain evidence="16 17">SP-Ram-0.45-NSY-1</strain>
    </source>
</reference>
<dbReference type="SMART" id="SM00260">
    <property type="entry name" value="CheW"/>
    <property type="match status" value="1"/>
</dbReference>
<feature type="domain" description="HPt" evidence="15">
    <location>
        <begin position="2"/>
        <end position="105"/>
    </location>
</feature>
<organism evidence="16 17">
    <name type="scientific">Silvanigrella paludirubra</name>
    <dbReference type="NCBI Taxonomy" id="2499159"/>
    <lineage>
        <taxon>Bacteria</taxon>
        <taxon>Pseudomonadati</taxon>
        <taxon>Bdellovibrionota</taxon>
        <taxon>Oligoflexia</taxon>
        <taxon>Silvanigrellales</taxon>
        <taxon>Silvanigrellaceae</taxon>
        <taxon>Silvanigrella</taxon>
    </lineage>
</organism>
<dbReference type="PANTHER" id="PTHR43395:SF10">
    <property type="entry name" value="CHEMOTAXIS PROTEIN CHEA"/>
    <property type="match status" value="1"/>
</dbReference>
<evidence type="ECO:0000259" key="13">
    <source>
        <dbReference type="PROSITE" id="PS50109"/>
    </source>
</evidence>
<dbReference type="OrthoDB" id="5289430at2"/>
<dbReference type="Gene3D" id="3.30.565.10">
    <property type="entry name" value="Histidine kinase-like ATPase, C-terminal domain"/>
    <property type="match status" value="1"/>
</dbReference>
<keyword evidence="8" id="KW-0418">Kinase</keyword>
<evidence type="ECO:0000256" key="6">
    <source>
        <dbReference type="ARBA" id="ARBA00022679"/>
    </source>
</evidence>
<dbReference type="PROSITE" id="PS50851">
    <property type="entry name" value="CHEW"/>
    <property type="match status" value="1"/>
</dbReference>
<dbReference type="InterPro" id="IPR036641">
    <property type="entry name" value="HPT_dom_sf"/>
</dbReference>
<dbReference type="GO" id="GO:0005524">
    <property type="term" value="F:ATP binding"/>
    <property type="evidence" value="ECO:0007669"/>
    <property type="project" value="UniProtKB-KW"/>
</dbReference>
<dbReference type="PRINTS" id="PR00344">
    <property type="entry name" value="BCTRLSENSOR"/>
</dbReference>
<dbReference type="SMART" id="SM01231">
    <property type="entry name" value="H-kinase_dim"/>
    <property type="match status" value="1"/>
</dbReference>
<proteinExistence type="predicted"/>
<dbReference type="SMART" id="SM00387">
    <property type="entry name" value="HATPase_c"/>
    <property type="match status" value="1"/>
</dbReference>
<keyword evidence="10" id="KW-0902">Two-component regulatory system</keyword>
<dbReference type="InterPro" id="IPR008207">
    <property type="entry name" value="Sig_transdc_His_kin_Hpt_dom"/>
</dbReference>
<dbReference type="Pfam" id="PF01627">
    <property type="entry name" value="Hpt"/>
    <property type="match status" value="1"/>
</dbReference>
<dbReference type="InterPro" id="IPR051315">
    <property type="entry name" value="Bact_Chemotaxis_CheA"/>
</dbReference>
<evidence type="ECO:0000256" key="4">
    <source>
        <dbReference type="ARBA" id="ARBA00022500"/>
    </source>
</evidence>
<dbReference type="CDD" id="cd00088">
    <property type="entry name" value="HPT"/>
    <property type="match status" value="1"/>
</dbReference>
<dbReference type="SUPFAM" id="SSF55874">
    <property type="entry name" value="ATPase domain of HSP90 chaperone/DNA topoisomerase II/histidine kinase"/>
    <property type="match status" value="1"/>
</dbReference>
<keyword evidence="7" id="KW-0547">Nucleotide-binding</keyword>
<feature type="domain" description="CheW-like" evidence="14">
    <location>
        <begin position="433"/>
        <end position="569"/>
    </location>
</feature>
<dbReference type="GO" id="GO:0005737">
    <property type="term" value="C:cytoplasm"/>
    <property type="evidence" value="ECO:0007669"/>
    <property type="project" value="InterPro"/>
</dbReference>
<dbReference type="Gene3D" id="1.20.120.160">
    <property type="entry name" value="HPT domain"/>
    <property type="match status" value="1"/>
</dbReference>
<dbReference type="InterPro" id="IPR004358">
    <property type="entry name" value="Sig_transdc_His_kin-like_C"/>
</dbReference>
<evidence type="ECO:0000256" key="2">
    <source>
        <dbReference type="ARBA" id="ARBA00012438"/>
    </source>
</evidence>
<dbReference type="EMBL" id="WFLM01000004">
    <property type="protein sequence ID" value="KAB8037840.1"/>
    <property type="molecule type" value="Genomic_DNA"/>
</dbReference>
<evidence type="ECO:0000256" key="3">
    <source>
        <dbReference type="ARBA" id="ARBA00021495"/>
    </source>
</evidence>
<dbReference type="PROSITE" id="PS50894">
    <property type="entry name" value="HPT"/>
    <property type="match status" value="1"/>
</dbReference>
<dbReference type="AlphaFoldDB" id="A0A6N6VR04"/>
<dbReference type="Gene3D" id="1.10.287.560">
    <property type="entry name" value="Histidine kinase CheA-like, homodimeric domain"/>
    <property type="match status" value="1"/>
</dbReference>
<comment type="catalytic activity">
    <reaction evidence="1">
        <text>ATP + protein L-histidine = ADP + protein N-phospho-L-histidine.</text>
        <dbReference type="EC" id="2.7.13.3"/>
    </reaction>
</comment>
<dbReference type="InterPro" id="IPR037006">
    <property type="entry name" value="CheA-like_homodim_sf"/>
</dbReference>
<keyword evidence="6" id="KW-0808">Transferase</keyword>
<dbReference type="SUPFAM" id="SSF50341">
    <property type="entry name" value="CheW-like"/>
    <property type="match status" value="1"/>
</dbReference>
<feature type="domain" description="Histidine kinase" evidence="13">
    <location>
        <begin position="183"/>
        <end position="431"/>
    </location>
</feature>
<evidence type="ECO:0000256" key="12">
    <source>
        <dbReference type="PROSITE-ProRule" id="PRU00110"/>
    </source>
</evidence>
<dbReference type="InterPro" id="IPR003594">
    <property type="entry name" value="HATPase_dom"/>
</dbReference>